<dbReference type="InterPro" id="IPR003593">
    <property type="entry name" value="AAA+_ATPase"/>
</dbReference>
<keyword evidence="9" id="KW-1185">Reference proteome</keyword>
<dbReference type="Gene3D" id="1.10.8.60">
    <property type="match status" value="1"/>
</dbReference>
<dbReference type="Gene3D" id="1.10.10.60">
    <property type="entry name" value="Homeodomain-like"/>
    <property type="match status" value="1"/>
</dbReference>
<dbReference type="Pfam" id="PF25601">
    <property type="entry name" value="AAA_lid_14"/>
    <property type="match status" value="1"/>
</dbReference>
<evidence type="ECO:0000256" key="4">
    <source>
        <dbReference type="ARBA" id="ARBA00023163"/>
    </source>
</evidence>
<dbReference type="InterPro" id="IPR025944">
    <property type="entry name" value="Sigma_54_int_dom_CS"/>
</dbReference>
<dbReference type="InterPro" id="IPR009057">
    <property type="entry name" value="Homeodomain-like_sf"/>
</dbReference>
<dbReference type="EMBL" id="LNTY01000051">
    <property type="protein sequence ID" value="KXF80436.1"/>
    <property type="molecule type" value="Genomic_DNA"/>
</dbReference>
<dbReference type="Pfam" id="PF00158">
    <property type="entry name" value="Sigma54_activat"/>
    <property type="match status" value="1"/>
</dbReference>
<dbReference type="SMART" id="SM00448">
    <property type="entry name" value="REC"/>
    <property type="match status" value="1"/>
</dbReference>
<dbReference type="CDD" id="cd00156">
    <property type="entry name" value="REC"/>
    <property type="match status" value="1"/>
</dbReference>
<dbReference type="InterPro" id="IPR011006">
    <property type="entry name" value="CheY-like_superfamily"/>
</dbReference>
<evidence type="ECO:0000256" key="1">
    <source>
        <dbReference type="ARBA" id="ARBA00022741"/>
    </source>
</evidence>
<dbReference type="PROSITE" id="PS00688">
    <property type="entry name" value="SIGMA54_INTERACT_3"/>
    <property type="match status" value="1"/>
</dbReference>
<keyword evidence="3" id="KW-0805">Transcription regulation</keyword>
<feature type="domain" description="Sigma-54 factor interaction" evidence="6">
    <location>
        <begin position="147"/>
        <end position="375"/>
    </location>
</feature>
<organism evidence="8 9">
    <name type="scientific">Enterovibrio coralii</name>
    <dbReference type="NCBI Taxonomy" id="294935"/>
    <lineage>
        <taxon>Bacteria</taxon>
        <taxon>Pseudomonadati</taxon>
        <taxon>Pseudomonadota</taxon>
        <taxon>Gammaproteobacteria</taxon>
        <taxon>Vibrionales</taxon>
        <taxon>Vibrionaceae</taxon>
        <taxon>Enterovibrio</taxon>
    </lineage>
</organism>
<comment type="caution">
    <text evidence="5">Lacks conserved residue(s) required for the propagation of feature annotation.</text>
</comment>
<dbReference type="SUPFAM" id="SSF52172">
    <property type="entry name" value="CheY-like"/>
    <property type="match status" value="1"/>
</dbReference>
<dbReference type="GO" id="GO:0005524">
    <property type="term" value="F:ATP binding"/>
    <property type="evidence" value="ECO:0007669"/>
    <property type="project" value="UniProtKB-KW"/>
</dbReference>
<evidence type="ECO:0000313" key="9">
    <source>
        <dbReference type="Proteomes" id="UP000070529"/>
    </source>
</evidence>
<dbReference type="Gene3D" id="3.40.50.2300">
    <property type="match status" value="1"/>
</dbReference>
<evidence type="ECO:0000259" key="6">
    <source>
        <dbReference type="PROSITE" id="PS50045"/>
    </source>
</evidence>
<sequence>MFETPRSNVSSAQGSLLIIDDDPESQKRLSLALESEASIVTAQFSNISQALHQLLTSIVVLGKSDVAAISLLKELRTIAPKTKVLVIVDNDTDGDAVLAMESGAFDVIDRPYSDEFLRLMVRRAQHVSKLENEVERLKKFERREESIVGGSSQMVQLMRMVERIAASGVDTLVAGESGTGKALLARAIHDRSARSDGPFVTVNCASVPENRLGAELFGQEIIGEEAHRVLRGKIEAANGGTLFLDDIGDMPLGLQASVLKCLKERSVTRQGGEQSIPVDVRVVSASYHDLGQRVNERRFREDLLQLISDVMVTIPPLRERGDDVLLLSKTFLLQFNQTMHRNISGFSDDAIEALIGHSWPGNVRELQNKIKSALIMADGNKITAADLSLTKDHKKDSGLPLNLRQVREEAERHAVTRALARAQGNMSQTATLLGVSRPTLYTLIEKYSLQR</sequence>
<dbReference type="SMART" id="SM00382">
    <property type="entry name" value="AAA"/>
    <property type="match status" value="1"/>
</dbReference>
<dbReference type="AlphaFoldDB" id="A0A135I4Q9"/>
<dbReference type="InterPro" id="IPR027417">
    <property type="entry name" value="P-loop_NTPase"/>
</dbReference>
<dbReference type="InterPro" id="IPR058031">
    <property type="entry name" value="AAA_lid_NorR"/>
</dbReference>
<dbReference type="SUPFAM" id="SSF46689">
    <property type="entry name" value="Homeodomain-like"/>
    <property type="match status" value="1"/>
</dbReference>
<reference evidence="8 9" key="1">
    <citation type="submission" date="2015-11" db="EMBL/GenBank/DDBJ databases">
        <title>Genomic Taxonomy of the Vibrionaceae.</title>
        <authorList>
            <person name="Gomez-Gil B."/>
            <person name="Enciso-Ibarra J."/>
        </authorList>
    </citation>
    <scope>NUCLEOTIDE SEQUENCE [LARGE SCALE GENOMIC DNA]</scope>
    <source>
        <strain evidence="8 9">CAIM 912</strain>
    </source>
</reference>
<dbReference type="SUPFAM" id="SSF52540">
    <property type="entry name" value="P-loop containing nucleoside triphosphate hydrolases"/>
    <property type="match status" value="1"/>
</dbReference>
<evidence type="ECO:0000256" key="2">
    <source>
        <dbReference type="ARBA" id="ARBA00022840"/>
    </source>
</evidence>
<evidence type="ECO:0000256" key="5">
    <source>
        <dbReference type="PROSITE-ProRule" id="PRU00169"/>
    </source>
</evidence>
<dbReference type="PANTHER" id="PTHR32071">
    <property type="entry name" value="TRANSCRIPTIONAL REGULATORY PROTEIN"/>
    <property type="match status" value="1"/>
</dbReference>
<dbReference type="RefSeq" id="WP_067419331.1">
    <property type="nucleotide sequence ID" value="NZ_LNTY01000051.1"/>
</dbReference>
<dbReference type="Proteomes" id="UP000070529">
    <property type="component" value="Unassembled WGS sequence"/>
</dbReference>
<keyword evidence="2" id="KW-0067">ATP-binding</keyword>
<comment type="caution">
    <text evidence="8">The sequence shown here is derived from an EMBL/GenBank/DDBJ whole genome shotgun (WGS) entry which is preliminary data.</text>
</comment>
<feature type="domain" description="Response regulatory" evidence="7">
    <location>
        <begin position="15"/>
        <end position="125"/>
    </location>
</feature>
<dbReference type="PANTHER" id="PTHR32071:SF113">
    <property type="entry name" value="ALGINATE BIOSYNTHESIS TRANSCRIPTIONAL REGULATORY PROTEIN ALGB"/>
    <property type="match status" value="1"/>
</dbReference>
<keyword evidence="4" id="KW-0804">Transcription</keyword>
<dbReference type="STRING" id="294935.ATN88_22030"/>
<accession>A0A135I4Q9</accession>
<dbReference type="InterPro" id="IPR001789">
    <property type="entry name" value="Sig_transdc_resp-reg_receiver"/>
</dbReference>
<evidence type="ECO:0000256" key="3">
    <source>
        <dbReference type="ARBA" id="ARBA00023015"/>
    </source>
</evidence>
<evidence type="ECO:0000313" key="8">
    <source>
        <dbReference type="EMBL" id="KXF80436.1"/>
    </source>
</evidence>
<dbReference type="CDD" id="cd00009">
    <property type="entry name" value="AAA"/>
    <property type="match status" value="1"/>
</dbReference>
<dbReference type="PROSITE" id="PS50045">
    <property type="entry name" value="SIGMA54_INTERACT_4"/>
    <property type="match status" value="1"/>
</dbReference>
<gene>
    <name evidence="8" type="ORF">ATN88_22030</name>
</gene>
<keyword evidence="1" id="KW-0547">Nucleotide-binding</keyword>
<dbReference type="OrthoDB" id="9804019at2"/>
<evidence type="ECO:0000259" key="7">
    <source>
        <dbReference type="PROSITE" id="PS50110"/>
    </source>
</evidence>
<dbReference type="GO" id="GO:0006355">
    <property type="term" value="P:regulation of DNA-templated transcription"/>
    <property type="evidence" value="ECO:0007669"/>
    <property type="project" value="InterPro"/>
</dbReference>
<dbReference type="PRINTS" id="PR01590">
    <property type="entry name" value="HTHFIS"/>
</dbReference>
<dbReference type="Pfam" id="PF02954">
    <property type="entry name" value="HTH_8"/>
    <property type="match status" value="1"/>
</dbReference>
<dbReference type="InterPro" id="IPR002078">
    <property type="entry name" value="Sigma_54_int"/>
</dbReference>
<protein>
    <submittedName>
        <fullName evidence="8">PEP-CTERM-box response regulator transcription factor</fullName>
    </submittedName>
</protein>
<dbReference type="InterPro" id="IPR002197">
    <property type="entry name" value="HTH_Fis"/>
</dbReference>
<dbReference type="GO" id="GO:0043565">
    <property type="term" value="F:sequence-specific DNA binding"/>
    <property type="evidence" value="ECO:0007669"/>
    <property type="project" value="InterPro"/>
</dbReference>
<name>A0A135I4Q9_9GAMM</name>
<dbReference type="PROSITE" id="PS50110">
    <property type="entry name" value="RESPONSE_REGULATORY"/>
    <property type="match status" value="1"/>
</dbReference>
<dbReference type="Pfam" id="PF00072">
    <property type="entry name" value="Response_reg"/>
    <property type="match status" value="1"/>
</dbReference>
<proteinExistence type="predicted"/>
<dbReference type="FunFam" id="3.40.50.300:FF:000006">
    <property type="entry name" value="DNA-binding transcriptional regulator NtrC"/>
    <property type="match status" value="1"/>
</dbReference>
<dbReference type="GO" id="GO:0000160">
    <property type="term" value="P:phosphorelay signal transduction system"/>
    <property type="evidence" value="ECO:0007669"/>
    <property type="project" value="InterPro"/>
</dbReference>
<dbReference type="Gene3D" id="3.40.50.300">
    <property type="entry name" value="P-loop containing nucleotide triphosphate hydrolases"/>
    <property type="match status" value="1"/>
</dbReference>